<dbReference type="EMBL" id="IACI01075988">
    <property type="protein sequence ID" value="LAA28834.1"/>
    <property type="molecule type" value="Transcribed_RNA"/>
</dbReference>
<organism evidence="1">
    <name type="scientific">Micrurus carvalhoi</name>
    <dbReference type="NCBI Taxonomy" id="3147026"/>
    <lineage>
        <taxon>Eukaryota</taxon>
        <taxon>Metazoa</taxon>
        <taxon>Chordata</taxon>
        <taxon>Craniata</taxon>
        <taxon>Vertebrata</taxon>
        <taxon>Euteleostomi</taxon>
        <taxon>Lepidosauria</taxon>
        <taxon>Squamata</taxon>
        <taxon>Bifurcata</taxon>
        <taxon>Unidentata</taxon>
        <taxon>Episquamata</taxon>
        <taxon>Toxicofera</taxon>
        <taxon>Serpentes</taxon>
        <taxon>Colubroidea</taxon>
        <taxon>Elapidae</taxon>
        <taxon>Elapinae</taxon>
        <taxon>Micrurus</taxon>
    </lineage>
</organism>
<reference evidence="1" key="2">
    <citation type="submission" date="2017-12" db="EMBL/GenBank/DDBJ databases">
        <title>Coralsnake Venomics: Analyses of Venom Gland Transcriptomes and Proteomes of Six Brazilian Taxa.</title>
        <authorList>
            <person name="Aird S.D."/>
            <person name="Jorge da Silva N."/>
            <person name="Qiu L."/>
            <person name="Villar-Briones A."/>
            <person name="Aparecida-Saddi V."/>
            <person name="Campos-Telles M.P."/>
            <person name="Grau M."/>
            <person name="Mikheyev A.S."/>
        </authorList>
    </citation>
    <scope>NUCLEOTIDE SEQUENCE</scope>
    <source>
        <tissue evidence="1">Venom_gland</tissue>
    </source>
</reference>
<dbReference type="EMBL" id="IACI01075989">
    <property type="protein sequence ID" value="LAA28835.1"/>
    <property type="molecule type" value="Transcribed_RNA"/>
</dbReference>
<protein>
    <submittedName>
        <fullName evidence="1">Uncharacterized protein</fullName>
    </submittedName>
</protein>
<evidence type="ECO:0000313" key="1">
    <source>
        <dbReference type="EMBL" id="LAA28835.1"/>
    </source>
</evidence>
<sequence length="110" mass="12619">MTPNFIESLFILYISIPTHPHKFLRLYSSTASALCYAKIVLSHKATQRGMEKGIAFIKVHFINNVARPVTVKYIISNGLSIYCLHITALGELKDSQSWRKFSRITKLYRT</sequence>
<accession>A0A2H6NBH6</accession>
<proteinExistence type="predicted"/>
<name>A0A2H6NBH6_9SAUR</name>
<reference evidence="1" key="1">
    <citation type="submission" date="2017-07" db="EMBL/GenBank/DDBJ databases">
        <authorList>
            <person name="Mikheyev A."/>
            <person name="Grau M."/>
        </authorList>
    </citation>
    <scope>NUCLEOTIDE SEQUENCE</scope>
    <source>
        <tissue evidence="1">Venom_gland</tissue>
    </source>
</reference>
<dbReference type="AlphaFoldDB" id="A0A2H6NBH6"/>